<organism evidence="1">
    <name type="scientific">marine sediment metagenome</name>
    <dbReference type="NCBI Taxonomy" id="412755"/>
    <lineage>
        <taxon>unclassified sequences</taxon>
        <taxon>metagenomes</taxon>
        <taxon>ecological metagenomes</taxon>
    </lineage>
</organism>
<protein>
    <submittedName>
        <fullName evidence="1">Uncharacterized protein</fullName>
    </submittedName>
</protein>
<accession>X1JTG8</accession>
<dbReference type="EMBL" id="BARU01039479">
    <property type="protein sequence ID" value="GAH81559.1"/>
    <property type="molecule type" value="Genomic_DNA"/>
</dbReference>
<reference evidence="1" key="1">
    <citation type="journal article" date="2014" name="Front. Microbiol.">
        <title>High frequency of phylogenetically diverse reductive dehalogenase-homologous genes in deep subseafloor sedimentary metagenomes.</title>
        <authorList>
            <person name="Kawai M."/>
            <person name="Futagami T."/>
            <person name="Toyoda A."/>
            <person name="Takaki Y."/>
            <person name="Nishi S."/>
            <person name="Hori S."/>
            <person name="Arai W."/>
            <person name="Tsubouchi T."/>
            <person name="Morono Y."/>
            <person name="Uchiyama I."/>
            <person name="Ito T."/>
            <person name="Fujiyama A."/>
            <person name="Inagaki F."/>
            <person name="Takami H."/>
        </authorList>
    </citation>
    <scope>NUCLEOTIDE SEQUENCE</scope>
    <source>
        <strain evidence="1">Expedition CK06-06</strain>
    </source>
</reference>
<dbReference type="AlphaFoldDB" id="X1JTG8"/>
<gene>
    <name evidence="1" type="ORF">S03H2_61187</name>
</gene>
<name>X1JTG8_9ZZZZ</name>
<evidence type="ECO:0000313" key="1">
    <source>
        <dbReference type="EMBL" id="GAH81559.1"/>
    </source>
</evidence>
<sequence length="45" mass="5207">MVYKSGNEGQESPIVCVFKKSEGNCTITFFYLKQMVFIKNVEKKI</sequence>
<proteinExistence type="predicted"/>
<comment type="caution">
    <text evidence="1">The sequence shown here is derived from an EMBL/GenBank/DDBJ whole genome shotgun (WGS) entry which is preliminary data.</text>
</comment>